<accession>U6GF55</accession>
<feature type="compositionally biased region" description="Low complexity" evidence="2">
    <location>
        <begin position="487"/>
        <end position="497"/>
    </location>
</feature>
<keyword evidence="3" id="KW-0489">Methyltransferase</keyword>
<evidence type="ECO:0000313" key="3">
    <source>
        <dbReference type="EMBL" id="CDI78886.1"/>
    </source>
</evidence>
<dbReference type="EMBL" id="HG670930">
    <property type="protein sequence ID" value="CDI78886.1"/>
    <property type="molecule type" value="Genomic_DNA"/>
</dbReference>
<name>U6GF55_EIMAC</name>
<keyword evidence="3" id="KW-0808">Transferase</keyword>
<protein>
    <submittedName>
        <fullName evidence="3">RNA methyltransferase, TrmA family, putative</fullName>
    </submittedName>
</protein>
<organism evidence="3 4">
    <name type="scientific">Eimeria acervulina</name>
    <name type="common">Coccidian parasite</name>
    <dbReference type="NCBI Taxonomy" id="5801"/>
    <lineage>
        <taxon>Eukaryota</taxon>
        <taxon>Sar</taxon>
        <taxon>Alveolata</taxon>
        <taxon>Apicomplexa</taxon>
        <taxon>Conoidasida</taxon>
        <taxon>Coccidia</taxon>
        <taxon>Eucoccidiorida</taxon>
        <taxon>Eimeriorina</taxon>
        <taxon>Eimeriidae</taxon>
        <taxon>Eimeria</taxon>
    </lineage>
</organism>
<dbReference type="GeneID" id="25268959"/>
<feature type="compositionally biased region" description="Basic residues" evidence="2">
    <location>
        <begin position="1"/>
        <end position="12"/>
    </location>
</feature>
<dbReference type="OrthoDB" id="347553at2759"/>
<keyword evidence="4" id="KW-1185">Reference proteome</keyword>
<keyword evidence="1" id="KW-0175">Coiled coil</keyword>
<dbReference type="OMA" id="IVDIREC"/>
<feature type="compositionally biased region" description="Low complexity" evidence="2">
    <location>
        <begin position="95"/>
        <end position="105"/>
    </location>
</feature>
<reference evidence="3" key="2">
    <citation type="submission" date="2013-10" db="EMBL/GenBank/DDBJ databases">
        <authorList>
            <person name="Aslett M."/>
        </authorList>
    </citation>
    <scope>NUCLEOTIDE SEQUENCE [LARGE SCALE GENOMIC DNA]</scope>
    <source>
        <strain evidence="3">Houghton</strain>
    </source>
</reference>
<feature type="region of interest" description="Disordered" evidence="2">
    <location>
        <begin position="56"/>
        <end position="105"/>
    </location>
</feature>
<evidence type="ECO:0000313" key="4">
    <source>
        <dbReference type="Proteomes" id="UP000018050"/>
    </source>
</evidence>
<proteinExistence type="predicted"/>
<sequence>MQQARKGAHAKGLKSLEGTAPPASEASRPYGTAAAITTSAAEKLTDASANTRVLAAGEDAGEATDDICSSNGTMSNSDDATSDNHLGGETTKTTNGSISSSNSNNSCNGSVLGALNVVRTAEEGDILRGLKLIHLGIRHQRTAKKQLLQQMLQELQRQQQLHQQQRPQQQRAIADPPTATLLVPVSSETQFAARADLVLQLVEGRPRLGLPAFDGRSSIVSVEDCIRHKGPLREVLRHLREVLLPLLENRRLRILDQRSGAGTLSGLTLRLAEDCRGGDRKVLLRLKGHLESSVRPHLVHLAETLCKRCPLLKAVTFYDLGRPYSPDEVLLGEDALLVSVFGRRYRVTGGTRESIVGSGNSLQQIWPAVKDAAGGVAGRLWGALSSGGLFEILLSFNFKEVVVFASGVRDAEETRKNISLNELYGVEVVPCTDSRSVAGAFAARSGFYGPLRTLRLSPHLQQGNIEEKSTECCVGEERATEGKAPNGSTEAASAAATAAGESGGSSVTAAALGCSPVVSANNSQWRRYELAFFQAFDISPHTAEVLSVSAFLKRHLDLPQAESPQKVSLTRGLLSRQESGTEARSWVSL</sequence>
<gene>
    <name evidence="3" type="ORF">EAH_00008890</name>
</gene>
<feature type="compositionally biased region" description="Polar residues" evidence="2">
    <location>
        <begin position="67"/>
        <end position="79"/>
    </location>
</feature>
<reference evidence="3" key="1">
    <citation type="submission" date="2013-10" db="EMBL/GenBank/DDBJ databases">
        <title>Genomic analysis of the causative agents of coccidiosis in chickens.</title>
        <authorList>
            <person name="Reid A.J."/>
            <person name="Blake D."/>
            <person name="Billington K."/>
            <person name="Browne H."/>
            <person name="Dunn M."/>
            <person name="Hung S."/>
            <person name="Kawahara F."/>
            <person name="Miranda-Saavedra D."/>
            <person name="Mourier T."/>
            <person name="Nagra H."/>
            <person name="Otto T.D."/>
            <person name="Rawlings N."/>
            <person name="Sanchez A."/>
            <person name="Sanders M."/>
            <person name="Subramaniam C."/>
            <person name="Tay Y."/>
            <person name="Dear P."/>
            <person name="Doerig C."/>
            <person name="Gruber A."/>
            <person name="Parkinson J."/>
            <person name="Shirley M."/>
            <person name="Wan K.L."/>
            <person name="Berriman M."/>
            <person name="Tomley F."/>
            <person name="Pain A."/>
        </authorList>
    </citation>
    <scope>NUCLEOTIDE SEQUENCE [LARGE SCALE GENOMIC DNA]</scope>
    <source>
        <strain evidence="3">Houghton</strain>
    </source>
</reference>
<dbReference type="VEuPathDB" id="ToxoDB:EAH_00008890"/>
<feature type="coiled-coil region" evidence="1">
    <location>
        <begin position="138"/>
        <end position="172"/>
    </location>
</feature>
<feature type="region of interest" description="Disordered" evidence="2">
    <location>
        <begin position="1"/>
        <end position="30"/>
    </location>
</feature>
<feature type="region of interest" description="Disordered" evidence="2">
    <location>
        <begin position="476"/>
        <end position="497"/>
    </location>
</feature>
<dbReference type="AlphaFoldDB" id="U6GF55"/>
<dbReference type="Proteomes" id="UP000018050">
    <property type="component" value="Unassembled WGS sequence"/>
</dbReference>
<dbReference type="GO" id="GO:0008168">
    <property type="term" value="F:methyltransferase activity"/>
    <property type="evidence" value="ECO:0007669"/>
    <property type="project" value="UniProtKB-KW"/>
</dbReference>
<evidence type="ECO:0000256" key="2">
    <source>
        <dbReference type="SAM" id="MobiDB-lite"/>
    </source>
</evidence>
<dbReference type="GO" id="GO:0032259">
    <property type="term" value="P:methylation"/>
    <property type="evidence" value="ECO:0007669"/>
    <property type="project" value="UniProtKB-KW"/>
</dbReference>
<evidence type="ECO:0000256" key="1">
    <source>
        <dbReference type="SAM" id="Coils"/>
    </source>
</evidence>
<dbReference type="RefSeq" id="XP_013250931.1">
    <property type="nucleotide sequence ID" value="XM_013395477.1"/>
</dbReference>